<evidence type="ECO:0000313" key="1">
    <source>
        <dbReference type="EMBL" id="JAH49573.1"/>
    </source>
</evidence>
<reference evidence="1" key="2">
    <citation type="journal article" date="2015" name="Fish Shellfish Immunol.">
        <title>Early steps in the European eel (Anguilla anguilla)-Vibrio vulnificus interaction in the gills: Role of the RtxA13 toxin.</title>
        <authorList>
            <person name="Callol A."/>
            <person name="Pajuelo D."/>
            <person name="Ebbesson L."/>
            <person name="Teles M."/>
            <person name="MacKenzie S."/>
            <person name="Amaro C."/>
        </authorList>
    </citation>
    <scope>NUCLEOTIDE SEQUENCE</scope>
</reference>
<sequence>MSPRPVSSIYLYVLQLRIKTLHLKSSFTQKHSY</sequence>
<organism evidence="1">
    <name type="scientific">Anguilla anguilla</name>
    <name type="common">European freshwater eel</name>
    <name type="synonym">Muraena anguilla</name>
    <dbReference type="NCBI Taxonomy" id="7936"/>
    <lineage>
        <taxon>Eukaryota</taxon>
        <taxon>Metazoa</taxon>
        <taxon>Chordata</taxon>
        <taxon>Craniata</taxon>
        <taxon>Vertebrata</taxon>
        <taxon>Euteleostomi</taxon>
        <taxon>Actinopterygii</taxon>
        <taxon>Neopterygii</taxon>
        <taxon>Teleostei</taxon>
        <taxon>Anguilliformes</taxon>
        <taxon>Anguillidae</taxon>
        <taxon>Anguilla</taxon>
    </lineage>
</organism>
<dbReference type="EMBL" id="GBXM01059004">
    <property type="protein sequence ID" value="JAH49573.1"/>
    <property type="molecule type" value="Transcribed_RNA"/>
</dbReference>
<dbReference type="AlphaFoldDB" id="A0A0E9TA13"/>
<proteinExistence type="predicted"/>
<reference evidence="1" key="1">
    <citation type="submission" date="2014-11" db="EMBL/GenBank/DDBJ databases">
        <authorList>
            <person name="Amaro Gonzalez C."/>
        </authorList>
    </citation>
    <scope>NUCLEOTIDE SEQUENCE</scope>
</reference>
<protein>
    <submittedName>
        <fullName evidence="1">Uncharacterized protein</fullName>
    </submittedName>
</protein>
<accession>A0A0E9TA13</accession>
<name>A0A0E9TA13_ANGAN</name>